<dbReference type="Pfam" id="PF00535">
    <property type="entry name" value="Glycos_transf_2"/>
    <property type="match status" value="1"/>
</dbReference>
<gene>
    <name evidence="2" type="ORF">A3K92_09305</name>
</gene>
<name>A0A2Z2MGR9_THEGO</name>
<dbReference type="SUPFAM" id="SSF53448">
    <property type="entry name" value="Nucleotide-diphospho-sugar transferases"/>
    <property type="match status" value="1"/>
</dbReference>
<dbReference type="InterPro" id="IPR029044">
    <property type="entry name" value="Nucleotide-diphossugar_trans"/>
</dbReference>
<evidence type="ECO:0000313" key="3">
    <source>
        <dbReference type="Proteomes" id="UP000250134"/>
    </source>
</evidence>
<keyword evidence="2" id="KW-0808">Transferase</keyword>
<dbReference type="InterPro" id="IPR001173">
    <property type="entry name" value="Glyco_trans_2-like"/>
</dbReference>
<organism evidence="2 3">
    <name type="scientific">Thermococcus gorgonarius</name>
    <dbReference type="NCBI Taxonomy" id="71997"/>
    <lineage>
        <taxon>Archaea</taxon>
        <taxon>Methanobacteriati</taxon>
        <taxon>Methanobacteriota</taxon>
        <taxon>Thermococci</taxon>
        <taxon>Thermococcales</taxon>
        <taxon>Thermococcaceae</taxon>
        <taxon>Thermococcus</taxon>
    </lineage>
</organism>
<evidence type="ECO:0000313" key="2">
    <source>
        <dbReference type="EMBL" id="ASJ01661.1"/>
    </source>
</evidence>
<protein>
    <submittedName>
        <fullName evidence="2">Glycosyl transferase</fullName>
    </submittedName>
</protein>
<evidence type="ECO:0000259" key="1">
    <source>
        <dbReference type="Pfam" id="PF00535"/>
    </source>
</evidence>
<dbReference type="OrthoDB" id="46222at2157"/>
<dbReference type="GO" id="GO:0016740">
    <property type="term" value="F:transferase activity"/>
    <property type="evidence" value="ECO:0007669"/>
    <property type="project" value="UniProtKB-KW"/>
</dbReference>
<feature type="domain" description="Glycosyltransferase 2-like" evidence="1">
    <location>
        <begin position="6"/>
        <end position="122"/>
    </location>
</feature>
<dbReference type="PANTHER" id="PTHR43685:SF2">
    <property type="entry name" value="GLYCOSYLTRANSFERASE 2-LIKE DOMAIN-CONTAINING PROTEIN"/>
    <property type="match status" value="1"/>
</dbReference>
<dbReference type="GeneID" id="33332747"/>
<dbReference type="EMBL" id="CP014855">
    <property type="protein sequence ID" value="ASJ01661.1"/>
    <property type="molecule type" value="Genomic_DNA"/>
</dbReference>
<dbReference type="Gene3D" id="3.90.550.10">
    <property type="entry name" value="Spore Coat Polysaccharide Biosynthesis Protein SpsA, Chain A"/>
    <property type="match status" value="1"/>
</dbReference>
<dbReference type="KEGG" id="tgg:A3K92_09305"/>
<dbReference type="PANTHER" id="PTHR43685">
    <property type="entry name" value="GLYCOSYLTRANSFERASE"/>
    <property type="match status" value="1"/>
</dbReference>
<proteinExistence type="predicted"/>
<sequence>MKPTVSVIIPTYNRDALLKRAIESVLNQSFDDFEVLVIDGARSESTRELVRSLGDGRIRYIPQKGRGIANARNLGVLKARGEFIAFLDDDDRWREDKLERQLELFRELPESYGLIYTAFTYYYLEKNRVLGIKHPKASGNVYKYLLKDNITGTSTIIVKRDCFKKAGLFRESFVTCEDWDMWLRMSRICLFGAIGEPLVDYSVHPGQFSFAKYLEGRYRMIKEHGDIRHDTRVLSYHLLQIGLLKVLSGNKTGAEDILTAFRLNPTMRGNFSDILGSLFDVRTKIYILKFLRRL</sequence>
<keyword evidence="3" id="KW-1185">Reference proteome</keyword>
<reference evidence="2 3" key="1">
    <citation type="submission" date="2016-03" db="EMBL/GenBank/DDBJ databases">
        <title>Complete genome sequence of Thermococcus gorgonarius.</title>
        <authorList>
            <person name="Oger P.M."/>
        </authorList>
    </citation>
    <scope>NUCLEOTIDE SEQUENCE [LARGE SCALE GENOMIC DNA]</scope>
    <source>
        <strain evidence="2 3">W-12</strain>
    </source>
</reference>
<dbReference type="InterPro" id="IPR050834">
    <property type="entry name" value="Glycosyltransf_2"/>
</dbReference>
<accession>A0A2Z2MGR9</accession>
<dbReference type="RefSeq" id="WP_088885992.1">
    <property type="nucleotide sequence ID" value="NZ_CP014855.1"/>
</dbReference>
<dbReference type="Proteomes" id="UP000250134">
    <property type="component" value="Chromosome"/>
</dbReference>
<dbReference type="AlphaFoldDB" id="A0A2Z2MGR9"/>